<name>A0A9P0TIY5_PIEBR</name>
<keyword evidence="8" id="KW-1185">Reference proteome</keyword>
<evidence type="ECO:0000256" key="4">
    <source>
        <dbReference type="ARBA" id="ARBA00022989"/>
    </source>
</evidence>
<comment type="caution">
    <text evidence="7">The sequence shown here is derived from an EMBL/GenBank/DDBJ whole genome shotgun (WGS) entry which is preliminary data.</text>
</comment>
<sequence>MVCKLCGPKLSLCGLVLSVWGVIQLTLMGVFYHIRAVALLEDLPLEEGHHDIDHFIANVEYGYTMNAQNCWIAALLYLVTLVVSGHQFWMNNRSSVVMGIFFKMEVVAFIEEAEPDHHGYEDFEDFMKQTEQNYSLIAMNCWIGAAIYLFMIGVSYLCIVKARAKDKAAAENSQDDEAFCRDLAKSKKS</sequence>
<comment type="subcellular location">
    <subcellularLocation>
        <location evidence="1">Membrane</location>
        <topology evidence="1">Multi-pass membrane protein</topology>
    </subcellularLocation>
</comment>
<dbReference type="EMBL" id="CALOZG010000006">
    <property type="protein sequence ID" value="CAH4029180.1"/>
    <property type="molecule type" value="Genomic_DNA"/>
</dbReference>
<keyword evidence="4 6" id="KW-1133">Transmembrane helix</keyword>
<keyword evidence="5 6" id="KW-0472">Membrane</keyword>
<dbReference type="PANTHER" id="PTHR31733">
    <property type="entry name" value="RIBONUCLEASE KAPPA"/>
    <property type="match status" value="1"/>
</dbReference>
<feature type="transmembrane region" description="Helical" evidence="6">
    <location>
        <begin position="71"/>
        <end position="89"/>
    </location>
</feature>
<reference evidence="7" key="1">
    <citation type="submission" date="2022-05" db="EMBL/GenBank/DDBJ databases">
        <authorList>
            <person name="Okamura Y."/>
        </authorList>
    </citation>
    <scope>NUCLEOTIDE SEQUENCE</scope>
</reference>
<keyword evidence="3 6" id="KW-0812">Transmembrane</keyword>
<dbReference type="GO" id="GO:0004521">
    <property type="term" value="F:RNA endonuclease activity"/>
    <property type="evidence" value="ECO:0007669"/>
    <property type="project" value="InterPro"/>
</dbReference>
<dbReference type="Proteomes" id="UP001152562">
    <property type="component" value="Unassembled WGS sequence"/>
</dbReference>
<evidence type="ECO:0000256" key="1">
    <source>
        <dbReference type="ARBA" id="ARBA00004141"/>
    </source>
</evidence>
<dbReference type="AlphaFoldDB" id="A0A9P0TIY5"/>
<proteinExistence type="inferred from homology"/>
<dbReference type="InterPro" id="IPR026770">
    <property type="entry name" value="RNase_K"/>
</dbReference>
<organism evidence="7 8">
    <name type="scientific">Pieris brassicae</name>
    <name type="common">White butterfly</name>
    <name type="synonym">Large white butterfly</name>
    <dbReference type="NCBI Taxonomy" id="7116"/>
    <lineage>
        <taxon>Eukaryota</taxon>
        <taxon>Metazoa</taxon>
        <taxon>Ecdysozoa</taxon>
        <taxon>Arthropoda</taxon>
        <taxon>Hexapoda</taxon>
        <taxon>Insecta</taxon>
        <taxon>Pterygota</taxon>
        <taxon>Neoptera</taxon>
        <taxon>Endopterygota</taxon>
        <taxon>Lepidoptera</taxon>
        <taxon>Glossata</taxon>
        <taxon>Ditrysia</taxon>
        <taxon>Papilionoidea</taxon>
        <taxon>Pieridae</taxon>
        <taxon>Pierinae</taxon>
        <taxon>Pieris</taxon>
    </lineage>
</organism>
<evidence type="ECO:0000313" key="7">
    <source>
        <dbReference type="EMBL" id="CAH4029180.1"/>
    </source>
</evidence>
<evidence type="ECO:0000256" key="3">
    <source>
        <dbReference type="ARBA" id="ARBA00022692"/>
    </source>
</evidence>
<evidence type="ECO:0000256" key="5">
    <source>
        <dbReference type="ARBA" id="ARBA00023136"/>
    </source>
</evidence>
<feature type="transmembrane region" description="Helical" evidence="6">
    <location>
        <begin position="12"/>
        <end position="34"/>
    </location>
</feature>
<gene>
    <name evidence="7" type="ORF">PIBRA_LOCUS5959</name>
</gene>
<feature type="transmembrane region" description="Helical" evidence="6">
    <location>
        <begin position="136"/>
        <end position="157"/>
    </location>
</feature>
<protein>
    <submittedName>
        <fullName evidence="7">Uncharacterized protein</fullName>
    </submittedName>
</protein>
<dbReference type="GO" id="GO:0016020">
    <property type="term" value="C:membrane"/>
    <property type="evidence" value="ECO:0007669"/>
    <property type="project" value="UniProtKB-SubCell"/>
</dbReference>
<evidence type="ECO:0000256" key="2">
    <source>
        <dbReference type="ARBA" id="ARBA00008458"/>
    </source>
</evidence>
<evidence type="ECO:0000256" key="6">
    <source>
        <dbReference type="SAM" id="Phobius"/>
    </source>
</evidence>
<accession>A0A9P0TIY5</accession>
<evidence type="ECO:0000313" key="8">
    <source>
        <dbReference type="Proteomes" id="UP001152562"/>
    </source>
</evidence>
<comment type="similarity">
    <text evidence="2">Belongs to the RNase K family.</text>
</comment>